<name>A0A6L3W9I8_9ACTN</name>
<evidence type="ECO:0000313" key="2">
    <source>
        <dbReference type="Proteomes" id="UP000483004"/>
    </source>
</evidence>
<dbReference type="AlphaFoldDB" id="A0A6L3W9I8"/>
<reference evidence="1 2" key="1">
    <citation type="submission" date="2019-09" db="EMBL/GenBank/DDBJ databases">
        <title>Actinomadura physcomitrii sp. nov., a novel actinomycete isolated from moss [Physcomitrium sphaericum (Ludw) Fuernr].</title>
        <authorList>
            <person name="Liu C."/>
            <person name="Zhuang X."/>
        </authorList>
    </citation>
    <scope>NUCLEOTIDE SEQUENCE [LARGE SCALE GENOMIC DNA]</scope>
    <source>
        <strain evidence="1 2">CYP1-1B</strain>
    </source>
</reference>
<evidence type="ECO:0008006" key="3">
    <source>
        <dbReference type="Google" id="ProtNLM"/>
    </source>
</evidence>
<dbReference type="OrthoDB" id="5464833at2"/>
<evidence type="ECO:0000313" key="1">
    <source>
        <dbReference type="EMBL" id="KAB2388552.1"/>
    </source>
</evidence>
<accession>A0A6L3W9I8</accession>
<dbReference type="Proteomes" id="UP000483004">
    <property type="component" value="Unassembled WGS sequence"/>
</dbReference>
<organism evidence="1 2">
    <name type="scientific">Actinomadura montaniterrae</name>
    <dbReference type="NCBI Taxonomy" id="1803903"/>
    <lineage>
        <taxon>Bacteria</taxon>
        <taxon>Bacillati</taxon>
        <taxon>Actinomycetota</taxon>
        <taxon>Actinomycetes</taxon>
        <taxon>Streptosporangiales</taxon>
        <taxon>Thermomonosporaceae</taxon>
        <taxon>Actinomadura</taxon>
    </lineage>
</organism>
<sequence length="193" mass="20970">MKHPTPPATPASAGSPLLLDRVLPEADFRSRYTRRVRAEPAAVWDALTTLAAEDLPVSRRLMALRSAGRTRLSGPLVETFPTPTLLRDEGTELVKGKIAKFWRVRPETAPVEPGDPAAFTAFEDPGWAKVAMSLRVAPDGPGSLLAFETRVRGTDAFARRVFGPYWLLIRAGGAGFIRLEILGAAARRAERAS</sequence>
<dbReference type="RefSeq" id="WP_151538357.1">
    <property type="nucleotide sequence ID" value="NZ_WBMR01000005.1"/>
</dbReference>
<proteinExistence type="predicted"/>
<comment type="caution">
    <text evidence="1">The sequence shown here is derived from an EMBL/GenBank/DDBJ whole genome shotgun (WGS) entry which is preliminary data.</text>
</comment>
<dbReference type="EMBL" id="WBMR01000005">
    <property type="protein sequence ID" value="KAB2388552.1"/>
    <property type="molecule type" value="Genomic_DNA"/>
</dbReference>
<keyword evidence="2" id="KW-1185">Reference proteome</keyword>
<protein>
    <recommendedName>
        <fullName evidence="3">DUF2867 domain-containing protein</fullName>
    </recommendedName>
</protein>
<gene>
    <name evidence="1" type="ORF">F9B16_03555</name>
</gene>